<dbReference type="Proteomes" id="UP000013243">
    <property type="component" value="Chromosome"/>
</dbReference>
<sequence length="438" mass="47866">MGWRRRAATEGAGLPEQRAELVDSGEAAIAQVLSGEVGEGVSMREALSLPGVWAAINFLSAAMAGLPIEVFETTSDEGGDKKLKGGVVDVLGAAVNDSTTSFSWRETFFAEVFGPGRAYTYIERNAQGRVINLFPMEYHRTTVRKDQGRLYYDYREPSGRVKTYPGRDVIDIAFLLKPDHVSSHNPVMTCASAIRQGLNANRYALTVFGKNGVPPYVLTGPFQAAKEMMRSAADLMRVTRRAADEGKPVLPLPAGHELKRLGDDPEKMQLTPVQVFAVGQVARIYQLPPVFLQELSKGNYNNIEHQDLHLVKHTLRRWVKKFEQELTLKIFGRGSKRYVKLNLDGMMRGDFKTRIEAIVKAIQNGLMTPNEGRALENRAPLPGGDVLLVQGATVPIELAGKAFAKGAAVEAAPPPAPTDDTTPADPDDQDGNAEPNTN</sequence>
<gene>
    <name evidence="2" type="ORF">K529_014230</name>
</gene>
<dbReference type="OrthoDB" id="7592047at2"/>
<accession>A0A1B1A5S7</accession>
<dbReference type="STRING" id="1265309.K529_014230"/>
<dbReference type="RefSeq" id="WP_052699535.1">
    <property type="nucleotide sequence ID" value="NZ_CP015230.1"/>
</dbReference>
<dbReference type="AlphaFoldDB" id="A0A1B1A5S7"/>
<dbReference type="KEGG" id="rmb:K529_014230"/>
<feature type="region of interest" description="Disordered" evidence="1">
    <location>
        <begin position="405"/>
        <end position="438"/>
    </location>
</feature>
<evidence type="ECO:0008006" key="4">
    <source>
        <dbReference type="Google" id="ProtNLM"/>
    </source>
</evidence>
<name>A0A1B1A5S7_9RHOB</name>
<dbReference type="EMBL" id="CP015230">
    <property type="protein sequence ID" value="ANP41930.1"/>
    <property type="molecule type" value="Genomic_DNA"/>
</dbReference>
<proteinExistence type="predicted"/>
<reference evidence="2 3" key="1">
    <citation type="journal article" date="2016" name="ISME J.">
        <title>Global occurrence and heterogeneity of the Roseobacter-clade species Ruegeria mobilis.</title>
        <authorList>
            <person name="Sonnenschein E."/>
            <person name="Gram L."/>
        </authorList>
    </citation>
    <scope>NUCLEOTIDE SEQUENCE [LARGE SCALE GENOMIC DNA]</scope>
    <source>
        <strain evidence="2 3">F1926</strain>
    </source>
</reference>
<dbReference type="GeneID" id="28251014"/>
<protein>
    <recommendedName>
        <fullName evidence="4">Phage portal protein</fullName>
    </recommendedName>
</protein>
<evidence type="ECO:0000313" key="3">
    <source>
        <dbReference type="Proteomes" id="UP000013243"/>
    </source>
</evidence>
<dbReference type="InterPro" id="IPR006944">
    <property type="entry name" value="Phage/GTA_portal"/>
</dbReference>
<dbReference type="InterPro" id="IPR006427">
    <property type="entry name" value="Portal_HK97"/>
</dbReference>
<organism evidence="2 3">
    <name type="scientific">Tritonibacter mobilis F1926</name>
    <dbReference type="NCBI Taxonomy" id="1265309"/>
    <lineage>
        <taxon>Bacteria</taxon>
        <taxon>Pseudomonadati</taxon>
        <taxon>Pseudomonadota</taxon>
        <taxon>Alphaproteobacteria</taxon>
        <taxon>Rhodobacterales</taxon>
        <taxon>Paracoccaceae</taxon>
        <taxon>Tritonibacter</taxon>
    </lineage>
</organism>
<dbReference type="Pfam" id="PF04860">
    <property type="entry name" value="Phage_portal"/>
    <property type="match status" value="1"/>
</dbReference>
<dbReference type="NCBIfam" id="TIGR01537">
    <property type="entry name" value="portal_HK97"/>
    <property type="match status" value="1"/>
</dbReference>
<evidence type="ECO:0000256" key="1">
    <source>
        <dbReference type="SAM" id="MobiDB-lite"/>
    </source>
</evidence>
<evidence type="ECO:0000313" key="2">
    <source>
        <dbReference type="EMBL" id="ANP41930.1"/>
    </source>
</evidence>